<dbReference type="EMBL" id="FJUX01000056">
    <property type="protein sequence ID" value="CZT02445.1"/>
    <property type="molecule type" value="Genomic_DNA"/>
</dbReference>
<reference evidence="3" key="1">
    <citation type="submission" date="2016-03" db="EMBL/GenBank/DDBJ databases">
        <authorList>
            <person name="Guldener U."/>
        </authorList>
    </citation>
    <scope>NUCLEOTIDE SEQUENCE [LARGE SCALE GENOMIC DNA]</scope>
    <source>
        <strain evidence="3">04CH-RAC-A.6.1</strain>
    </source>
</reference>
<sequence>MDLSYIGSKFLSEAEKRGAVGIESTSTSPELQSHKLHRELRSSLNSDKSSDGNEYIPPSRAYRASDQGCLRAAEAKVPTNG</sequence>
<organism evidence="2 3">
    <name type="scientific">Rhynchosporium agropyri</name>
    <dbReference type="NCBI Taxonomy" id="914238"/>
    <lineage>
        <taxon>Eukaryota</taxon>
        <taxon>Fungi</taxon>
        <taxon>Dikarya</taxon>
        <taxon>Ascomycota</taxon>
        <taxon>Pezizomycotina</taxon>
        <taxon>Leotiomycetes</taxon>
        <taxon>Helotiales</taxon>
        <taxon>Ploettnerulaceae</taxon>
        <taxon>Rhynchosporium</taxon>
    </lineage>
</organism>
<proteinExistence type="predicted"/>
<accession>A0A1E1KW78</accession>
<dbReference type="AlphaFoldDB" id="A0A1E1KW78"/>
<evidence type="ECO:0000313" key="3">
    <source>
        <dbReference type="Proteomes" id="UP000178912"/>
    </source>
</evidence>
<evidence type="ECO:0000313" key="2">
    <source>
        <dbReference type="EMBL" id="CZT02445.1"/>
    </source>
</evidence>
<gene>
    <name evidence="2" type="ORF">RAG0_09610</name>
</gene>
<dbReference type="Proteomes" id="UP000178912">
    <property type="component" value="Unassembled WGS sequence"/>
</dbReference>
<name>A0A1E1KW78_9HELO</name>
<feature type="region of interest" description="Disordered" evidence="1">
    <location>
        <begin position="16"/>
        <end position="67"/>
    </location>
</feature>
<keyword evidence="3" id="KW-1185">Reference proteome</keyword>
<protein>
    <submittedName>
        <fullName evidence="2">Uncharacterized protein</fullName>
    </submittedName>
</protein>
<evidence type="ECO:0000256" key="1">
    <source>
        <dbReference type="SAM" id="MobiDB-lite"/>
    </source>
</evidence>